<feature type="domain" description="Putative zinc-finger" evidence="4">
    <location>
        <begin position="3"/>
        <end position="37"/>
    </location>
</feature>
<feature type="transmembrane region" description="Helical" evidence="3">
    <location>
        <begin position="163"/>
        <end position="184"/>
    </location>
</feature>
<dbReference type="OrthoDB" id="5197868at2"/>
<dbReference type="Proteomes" id="UP000000545">
    <property type="component" value="Chromosome"/>
</dbReference>
<dbReference type="InterPro" id="IPR027383">
    <property type="entry name" value="Znf_put"/>
</dbReference>
<protein>
    <submittedName>
        <fullName evidence="5">Putative membrane protein</fullName>
    </submittedName>
</protein>
<dbReference type="eggNOG" id="COG5660">
    <property type="taxonomic scope" value="Bacteria"/>
</dbReference>
<evidence type="ECO:0000256" key="3">
    <source>
        <dbReference type="SAM" id="Phobius"/>
    </source>
</evidence>
<dbReference type="PATRIC" id="fig|306537.10.peg.1540"/>
<dbReference type="EMBL" id="CR931997">
    <property type="protein sequence ID" value="CAI37693.1"/>
    <property type="molecule type" value="Genomic_DNA"/>
</dbReference>
<dbReference type="InterPro" id="IPR041916">
    <property type="entry name" value="Anti_sigma_zinc_sf"/>
</dbReference>
<sequence length="260" mass="28386">MDCQAVRNAMSARLDGETAELSDDLVDAHLAGCEECQRWYATVTALGRRINLSAAPEESTPTTEPNDDRKAALLAQVLEQADHNPQISVGLRRRQLPLLVGRFALVAVALIYVVWGLSLMFGSPIGEDADSSQLRLVSDAATMRFALAGGLLWAAWRPKVASAVLPIYLGLWGFGLGFATREIVLNMIGAQGSLNTLWLLLVHLAAVVALVVVWAGRQNVFMPLRQSVRALMAQPVNFSPSDARRNSTFELGQPRPRDWN</sequence>
<keyword evidence="2" id="KW-0804">Transcription</keyword>
<feature type="transmembrane region" description="Helical" evidence="3">
    <location>
        <begin position="196"/>
        <end position="216"/>
    </location>
</feature>
<accession>Q4JU14</accession>
<organism evidence="5 6">
    <name type="scientific">Corynebacterium jeikeium (strain K411)</name>
    <dbReference type="NCBI Taxonomy" id="306537"/>
    <lineage>
        <taxon>Bacteria</taxon>
        <taxon>Bacillati</taxon>
        <taxon>Actinomycetota</taxon>
        <taxon>Actinomycetes</taxon>
        <taxon>Mycobacteriales</taxon>
        <taxon>Corynebacteriaceae</taxon>
        <taxon>Corynebacterium</taxon>
    </lineage>
</organism>
<dbReference type="KEGG" id="cjk:jk1520"/>
<dbReference type="Gene3D" id="1.10.10.1320">
    <property type="entry name" value="Anti-sigma factor, zinc-finger domain"/>
    <property type="match status" value="1"/>
</dbReference>
<evidence type="ECO:0000256" key="2">
    <source>
        <dbReference type="ARBA" id="ARBA00023163"/>
    </source>
</evidence>
<feature type="transmembrane region" description="Helical" evidence="3">
    <location>
        <begin position="134"/>
        <end position="156"/>
    </location>
</feature>
<keyword evidence="3" id="KW-1133">Transmembrane helix</keyword>
<keyword evidence="3" id="KW-0812">Transmembrane</keyword>
<dbReference type="RefSeq" id="WP_011273943.1">
    <property type="nucleotide sequence ID" value="NC_007164.1"/>
</dbReference>
<proteinExistence type="predicted"/>
<evidence type="ECO:0000259" key="4">
    <source>
        <dbReference type="Pfam" id="PF13490"/>
    </source>
</evidence>
<keyword evidence="3" id="KW-0472">Membrane</keyword>
<dbReference type="HOGENOM" id="CLU_081592_2_0_11"/>
<evidence type="ECO:0000313" key="5">
    <source>
        <dbReference type="EMBL" id="CAI37693.1"/>
    </source>
</evidence>
<keyword evidence="1" id="KW-0805">Transcription regulation</keyword>
<gene>
    <name evidence="5" type="ordered locus">jk1520</name>
</gene>
<feature type="transmembrane region" description="Helical" evidence="3">
    <location>
        <begin position="99"/>
        <end position="122"/>
    </location>
</feature>
<dbReference type="STRING" id="306537.jk1520"/>
<keyword evidence="6" id="KW-1185">Reference proteome</keyword>
<dbReference type="Pfam" id="PF13490">
    <property type="entry name" value="zf-HC2"/>
    <property type="match status" value="1"/>
</dbReference>
<name>Q4JU14_CORJK</name>
<dbReference type="AlphaFoldDB" id="Q4JU14"/>
<reference evidence="5 6" key="1">
    <citation type="journal article" date="2005" name="J. Bacteriol.">
        <title>Complete genome sequence and analysis of the multiresistant nosocomial pathogen Corynebacterium jeikeium K411, a lipid-requiring bacterium of the human skin flora.</title>
        <authorList>
            <person name="Tauch A."/>
            <person name="Kaiser O."/>
            <person name="Hain T."/>
            <person name="Goesmann A."/>
            <person name="Weisshaar B."/>
            <person name="Albersmeier A."/>
            <person name="Bekel T."/>
            <person name="Bischoff N."/>
            <person name="Brune I."/>
            <person name="Chakraborty T."/>
            <person name="Kalinowski J."/>
            <person name="Meyer F."/>
            <person name="Rupp O."/>
            <person name="Schneiker S."/>
            <person name="Viehoever P."/>
            <person name="Puehler A."/>
        </authorList>
    </citation>
    <scope>NUCLEOTIDE SEQUENCE [LARGE SCALE GENOMIC DNA]</scope>
    <source>
        <strain evidence="5 6">K411</strain>
    </source>
</reference>
<evidence type="ECO:0000256" key="1">
    <source>
        <dbReference type="ARBA" id="ARBA00023015"/>
    </source>
</evidence>
<evidence type="ECO:0000313" key="6">
    <source>
        <dbReference type="Proteomes" id="UP000000545"/>
    </source>
</evidence>